<evidence type="ECO:0000313" key="2">
    <source>
        <dbReference type="EMBL" id="MBM3316653.1"/>
    </source>
</evidence>
<organism evidence="2 3">
    <name type="scientific">Eiseniibacteriota bacterium</name>
    <dbReference type="NCBI Taxonomy" id="2212470"/>
    <lineage>
        <taxon>Bacteria</taxon>
        <taxon>Candidatus Eiseniibacteriota</taxon>
    </lineage>
</organism>
<gene>
    <name evidence="2" type="ORF">FJY75_02265</name>
</gene>
<dbReference type="Proteomes" id="UP000748308">
    <property type="component" value="Unassembled WGS sequence"/>
</dbReference>
<name>A0A938BMY3_UNCEI</name>
<feature type="transmembrane region" description="Helical" evidence="1">
    <location>
        <begin position="21"/>
        <end position="41"/>
    </location>
</feature>
<keyword evidence="1" id="KW-0472">Membrane</keyword>
<keyword evidence="1" id="KW-0812">Transmembrane</keyword>
<proteinExistence type="predicted"/>
<comment type="caution">
    <text evidence="2">The sequence shown here is derived from an EMBL/GenBank/DDBJ whole genome shotgun (WGS) entry which is preliminary data.</text>
</comment>
<sequence>MKKIKVTRTTKAKLPWYERPVLLFTAIGAALLVLGVVMAWLSGMAREKALQADQVSATAPAAAEAALDPGSVLEAGAPLPRPPEGGLVPPIRVRLRAEGEQARASLRAALASDGDVSAIPALGYVDTRSLSRLGAQTAGADWEALPLSEQQRTWCDFELARGPGGGVYLLGFVALDVAGALGELAPDFAWPPPDTSASAPKWQFWKKKEAETRLRLRQGSRIELYPDLNPGAEFLVAIPAARLAPLGARSAHTGLATPMEVLEVELR</sequence>
<reference evidence="2" key="1">
    <citation type="submission" date="2019-03" db="EMBL/GenBank/DDBJ databases">
        <title>Lake Tanganyika Metagenome-Assembled Genomes (MAGs).</title>
        <authorList>
            <person name="Tran P."/>
        </authorList>
    </citation>
    <scope>NUCLEOTIDE SEQUENCE</scope>
    <source>
        <strain evidence="2">M_DeepCast_400m_m2_100</strain>
    </source>
</reference>
<dbReference type="EMBL" id="VGIY01000029">
    <property type="protein sequence ID" value="MBM3316653.1"/>
    <property type="molecule type" value="Genomic_DNA"/>
</dbReference>
<keyword evidence="1" id="KW-1133">Transmembrane helix</keyword>
<evidence type="ECO:0000256" key="1">
    <source>
        <dbReference type="SAM" id="Phobius"/>
    </source>
</evidence>
<dbReference type="AlphaFoldDB" id="A0A938BMY3"/>
<evidence type="ECO:0000313" key="3">
    <source>
        <dbReference type="Proteomes" id="UP000748308"/>
    </source>
</evidence>
<protein>
    <submittedName>
        <fullName evidence="2">Uncharacterized protein</fullName>
    </submittedName>
</protein>
<accession>A0A938BMY3</accession>